<dbReference type="PRINTS" id="PR00080">
    <property type="entry name" value="SDRFAMILY"/>
</dbReference>
<evidence type="ECO:0000259" key="4">
    <source>
        <dbReference type="SMART" id="SM00822"/>
    </source>
</evidence>
<dbReference type="CDD" id="cd05233">
    <property type="entry name" value="SDR_c"/>
    <property type="match status" value="1"/>
</dbReference>
<keyword evidence="2" id="KW-0560">Oxidoreductase</keyword>
<feature type="domain" description="Ketoreductase" evidence="4">
    <location>
        <begin position="7"/>
        <end position="176"/>
    </location>
</feature>
<proteinExistence type="inferred from homology"/>
<dbReference type="PANTHER" id="PTHR44196:SF1">
    <property type="entry name" value="DEHYDROGENASE_REDUCTASE SDR FAMILY MEMBER 7B"/>
    <property type="match status" value="1"/>
</dbReference>
<reference evidence="5 6" key="1">
    <citation type="submission" date="2017-10" db="EMBL/GenBank/DDBJ databases">
        <title>Draft genome sequence of cellulolytic Actinomyces sp CtC72 isolated from cattle rumen fluid.</title>
        <authorList>
            <person name="Joshi A.J."/>
            <person name="Vasudevan G."/>
            <person name="Lanjekar V.B."/>
            <person name="Hivarkar S."/>
            <person name="Engineer A."/>
            <person name="Pore S.D."/>
            <person name="Dhakephalkar P.K."/>
            <person name="Dagar S."/>
        </authorList>
    </citation>
    <scope>NUCLEOTIDE SEQUENCE [LARGE SCALE GENOMIC DNA]</scope>
    <source>
        <strain evidence="6">CtC72</strain>
    </source>
</reference>
<evidence type="ECO:0000313" key="5">
    <source>
        <dbReference type="EMBL" id="PHP53050.1"/>
    </source>
</evidence>
<gene>
    <name evidence="5" type="ORF">BW737_005430</name>
</gene>
<dbReference type="SMART" id="SM00822">
    <property type="entry name" value="PKS_KR"/>
    <property type="match status" value="1"/>
</dbReference>
<dbReference type="EMBL" id="MTPX02000034">
    <property type="protein sequence ID" value="PHP53050.1"/>
    <property type="molecule type" value="Genomic_DNA"/>
</dbReference>
<dbReference type="Pfam" id="PF00106">
    <property type="entry name" value="adh_short"/>
    <property type="match status" value="1"/>
</dbReference>
<dbReference type="SUPFAM" id="SSF51735">
    <property type="entry name" value="NAD(P)-binding Rossmann-fold domains"/>
    <property type="match status" value="1"/>
</dbReference>
<dbReference type="InterPro" id="IPR036291">
    <property type="entry name" value="NAD(P)-bd_dom_sf"/>
</dbReference>
<organism evidence="5 6">
    <name type="scientific">Actinomyces ruminis</name>
    <dbReference type="NCBI Taxonomy" id="1937003"/>
    <lineage>
        <taxon>Bacteria</taxon>
        <taxon>Bacillati</taxon>
        <taxon>Actinomycetota</taxon>
        <taxon>Actinomycetes</taxon>
        <taxon>Actinomycetales</taxon>
        <taxon>Actinomycetaceae</taxon>
        <taxon>Actinomyces</taxon>
    </lineage>
</organism>
<keyword evidence="6" id="KW-1185">Reference proteome</keyword>
<evidence type="ECO:0000256" key="1">
    <source>
        <dbReference type="ARBA" id="ARBA00006484"/>
    </source>
</evidence>
<evidence type="ECO:0000256" key="2">
    <source>
        <dbReference type="ARBA" id="ARBA00023002"/>
    </source>
</evidence>
<dbReference type="Proteomes" id="UP000194577">
    <property type="component" value="Unassembled WGS sequence"/>
</dbReference>
<evidence type="ECO:0000313" key="6">
    <source>
        <dbReference type="Proteomes" id="UP000194577"/>
    </source>
</evidence>
<dbReference type="RefSeq" id="WP_086615933.1">
    <property type="nucleotide sequence ID" value="NZ_MTPX02000034.1"/>
</dbReference>
<evidence type="ECO:0000256" key="3">
    <source>
        <dbReference type="RuleBase" id="RU000363"/>
    </source>
</evidence>
<dbReference type="InterPro" id="IPR057326">
    <property type="entry name" value="KR_dom"/>
</dbReference>
<comment type="similarity">
    <text evidence="1 3">Belongs to the short-chain dehydrogenases/reductases (SDR) family.</text>
</comment>
<dbReference type="Gene3D" id="3.40.50.720">
    <property type="entry name" value="NAD(P)-binding Rossmann-like Domain"/>
    <property type="match status" value="1"/>
</dbReference>
<sequence length="242" mass="25539">MQDITGKTAIITGASSGIGRASALALAGEGVNLVLTARSEDKLAGIAQQCRDLGVQAVYYAGDAREEATAAETVGLAVETFGSIDILVSNAGIGIAGPFLDSTMETYDVQMDTNVRSSYAFCLHALPEMLKQEESQLIIVSSVTGISGHAMEVAYSATKFANRGMAQALNREFREQGLKVCTLCPSATNTEFQVGAGRTHEENDARLMLLPQDVADAVVFVCKQSRGTSRVMEMTLAAMSGN</sequence>
<comment type="caution">
    <text evidence="5">The sequence shown here is derived from an EMBL/GenBank/DDBJ whole genome shotgun (WGS) entry which is preliminary data.</text>
</comment>
<protein>
    <submittedName>
        <fullName evidence="5">NAD(P)-dependent oxidoreductase</fullName>
    </submittedName>
</protein>
<accession>A0ABX4MC30</accession>
<dbReference type="InterPro" id="IPR002347">
    <property type="entry name" value="SDR_fam"/>
</dbReference>
<dbReference type="PANTHER" id="PTHR44196">
    <property type="entry name" value="DEHYDROGENASE/REDUCTASE SDR FAMILY MEMBER 7B"/>
    <property type="match status" value="1"/>
</dbReference>
<name>A0ABX4MC30_9ACTO</name>
<dbReference type="PRINTS" id="PR00081">
    <property type="entry name" value="GDHRDH"/>
</dbReference>